<dbReference type="Gene3D" id="6.10.140.530">
    <property type="match status" value="1"/>
</dbReference>
<dbReference type="EMBL" id="JATAAI010000011">
    <property type="protein sequence ID" value="KAK1742444.1"/>
    <property type="molecule type" value="Genomic_DNA"/>
</dbReference>
<comment type="caution">
    <text evidence="3">The sequence shown here is derived from an EMBL/GenBank/DDBJ whole genome shotgun (WGS) entry which is preliminary data.</text>
</comment>
<evidence type="ECO:0000256" key="1">
    <source>
        <dbReference type="SAM" id="MobiDB-lite"/>
    </source>
</evidence>
<proteinExistence type="predicted"/>
<keyword evidence="4" id="KW-1185">Reference proteome</keyword>
<dbReference type="PANTHER" id="PTHR33418:SF1">
    <property type="entry name" value="HELICASE-ASSOCIATED DOMAIN-CONTAINING PROTEIN"/>
    <property type="match status" value="1"/>
</dbReference>
<evidence type="ECO:0000313" key="4">
    <source>
        <dbReference type="Proteomes" id="UP001224775"/>
    </source>
</evidence>
<dbReference type="Pfam" id="PF03457">
    <property type="entry name" value="HA"/>
    <property type="match status" value="1"/>
</dbReference>
<dbReference type="PANTHER" id="PTHR33418">
    <property type="entry name" value="HELICASE-ASSOCIATED"/>
    <property type="match status" value="1"/>
</dbReference>
<name>A0AAD8YBC7_9STRA</name>
<feature type="domain" description="Helicase-associated" evidence="2">
    <location>
        <begin position="117"/>
        <end position="186"/>
    </location>
</feature>
<dbReference type="Proteomes" id="UP001224775">
    <property type="component" value="Unassembled WGS sequence"/>
</dbReference>
<organism evidence="3 4">
    <name type="scientific">Skeletonema marinoi</name>
    <dbReference type="NCBI Taxonomy" id="267567"/>
    <lineage>
        <taxon>Eukaryota</taxon>
        <taxon>Sar</taxon>
        <taxon>Stramenopiles</taxon>
        <taxon>Ochrophyta</taxon>
        <taxon>Bacillariophyta</taxon>
        <taxon>Coscinodiscophyceae</taxon>
        <taxon>Thalassiosirophycidae</taxon>
        <taxon>Thalassiosirales</taxon>
        <taxon>Skeletonemataceae</taxon>
        <taxon>Skeletonema</taxon>
        <taxon>Skeletonema marinoi-dohrnii complex</taxon>
    </lineage>
</organism>
<dbReference type="AlphaFoldDB" id="A0AAD8YBC7"/>
<evidence type="ECO:0000313" key="3">
    <source>
        <dbReference type="EMBL" id="KAK1742444.1"/>
    </source>
</evidence>
<protein>
    <recommendedName>
        <fullName evidence="2">Helicase-associated domain-containing protein</fullName>
    </recommendedName>
</protein>
<gene>
    <name evidence="3" type="ORF">QTG54_007009</name>
</gene>
<reference evidence="3" key="1">
    <citation type="submission" date="2023-06" db="EMBL/GenBank/DDBJ databases">
        <title>Survivors Of The Sea: Transcriptome response of Skeletonema marinoi to long-term dormancy.</title>
        <authorList>
            <person name="Pinder M.I.M."/>
            <person name="Kourtchenko O."/>
            <person name="Robertson E.K."/>
            <person name="Larsson T."/>
            <person name="Maumus F."/>
            <person name="Osuna-Cruz C.M."/>
            <person name="Vancaester E."/>
            <person name="Stenow R."/>
            <person name="Vandepoele K."/>
            <person name="Ploug H."/>
            <person name="Bruchert V."/>
            <person name="Godhe A."/>
            <person name="Topel M."/>
        </authorList>
    </citation>
    <scope>NUCLEOTIDE SEQUENCE</scope>
    <source>
        <strain evidence="3">R05AC</strain>
    </source>
</reference>
<dbReference type="InterPro" id="IPR005114">
    <property type="entry name" value="Helicase_assoc"/>
</dbReference>
<accession>A0AAD8YBC7</accession>
<feature type="region of interest" description="Disordered" evidence="1">
    <location>
        <begin position="1"/>
        <end position="110"/>
    </location>
</feature>
<evidence type="ECO:0000259" key="2">
    <source>
        <dbReference type="Pfam" id="PF03457"/>
    </source>
</evidence>
<sequence>MPPAAKKARTETTPTRKTPARGAKRGAKEDDVVAVDNGGGGDDDVPSPEEADEGPPALPPVDDTYMNKEEDEGNNEDDGAKAVADGEEGTADADKAGEGNSLVDPLTSSGKDFRGGQESWNAMLYQLILFKTKNGDLNISPDDPSNRALFNWIQTQRRHYELYQDNKTSSTFLNADRIAVLDAIDFQWNIRGESFWQKHFDALVAYKREYGDARVPVITPRIQVGRVGD</sequence>
<feature type="compositionally biased region" description="Acidic residues" evidence="1">
    <location>
        <begin position="41"/>
        <end position="53"/>
    </location>
</feature>